<accession>A0A7S4QUR8</accession>
<sequence>MFIRNRGNKSSFSGKEGNMESTPLAVAEEGGAAAASLSLADVEMQSVGKKRAVPVSASAYSAAKKGMGLISTITYCLFGGTIVACSMAMTIYSSPLIQAACSISIILSVYGLDQRRRLDRMDTLRAALNKVRAEVNRMMTENDKLTHENNKLEAEANRVKDMENRLNGILSSQGKDVAAFVSKVKENQAVLDEIKGCMKAQVSQDIVTVLMNADRDEDCIIDPEEVKGLLFRLRAFDGLDVNEDKFRFLLEKKGNSIDAVVGLVKDLMDDEPNDDTVFTVNTKQLSRGSFRV</sequence>
<gene>
    <name evidence="3" type="ORF">DBRI00130_LOCUS7470</name>
</gene>
<keyword evidence="2" id="KW-1133">Transmembrane helix</keyword>
<evidence type="ECO:0000256" key="1">
    <source>
        <dbReference type="SAM" id="Coils"/>
    </source>
</evidence>
<feature type="transmembrane region" description="Helical" evidence="2">
    <location>
        <begin position="68"/>
        <end position="89"/>
    </location>
</feature>
<name>A0A7S4QUR8_9STRA</name>
<proteinExistence type="predicted"/>
<protein>
    <submittedName>
        <fullName evidence="3">Uncharacterized protein</fullName>
    </submittedName>
</protein>
<feature type="transmembrane region" description="Helical" evidence="2">
    <location>
        <begin position="95"/>
        <end position="112"/>
    </location>
</feature>
<keyword evidence="1" id="KW-0175">Coiled coil</keyword>
<feature type="coiled-coil region" evidence="1">
    <location>
        <begin position="121"/>
        <end position="165"/>
    </location>
</feature>
<evidence type="ECO:0000313" key="3">
    <source>
        <dbReference type="EMBL" id="CAE4593009.1"/>
    </source>
</evidence>
<reference evidence="3" key="1">
    <citation type="submission" date="2021-01" db="EMBL/GenBank/DDBJ databases">
        <authorList>
            <person name="Corre E."/>
            <person name="Pelletier E."/>
            <person name="Niang G."/>
            <person name="Scheremetjew M."/>
            <person name="Finn R."/>
            <person name="Kale V."/>
            <person name="Holt S."/>
            <person name="Cochrane G."/>
            <person name="Meng A."/>
            <person name="Brown T."/>
            <person name="Cohen L."/>
        </authorList>
    </citation>
    <scope>NUCLEOTIDE SEQUENCE</scope>
    <source>
        <strain evidence="3">GSO104</strain>
    </source>
</reference>
<evidence type="ECO:0000256" key="2">
    <source>
        <dbReference type="SAM" id="Phobius"/>
    </source>
</evidence>
<dbReference type="AlphaFoldDB" id="A0A7S4QUR8"/>
<keyword evidence="2" id="KW-0812">Transmembrane</keyword>
<dbReference type="EMBL" id="HBNS01009263">
    <property type="protein sequence ID" value="CAE4593009.1"/>
    <property type="molecule type" value="Transcribed_RNA"/>
</dbReference>
<organism evidence="3">
    <name type="scientific">Ditylum brightwellii</name>
    <dbReference type="NCBI Taxonomy" id="49249"/>
    <lineage>
        <taxon>Eukaryota</taxon>
        <taxon>Sar</taxon>
        <taxon>Stramenopiles</taxon>
        <taxon>Ochrophyta</taxon>
        <taxon>Bacillariophyta</taxon>
        <taxon>Mediophyceae</taxon>
        <taxon>Lithodesmiophycidae</taxon>
        <taxon>Lithodesmiales</taxon>
        <taxon>Lithodesmiaceae</taxon>
        <taxon>Ditylum</taxon>
    </lineage>
</organism>
<keyword evidence="2" id="KW-0472">Membrane</keyword>